<dbReference type="OMA" id="YNECKRS"/>
<dbReference type="Proteomes" id="UP000694005">
    <property type="component" value="Chromosome A04"/>
</dbReference>
<dbReference type="EMBL" id="LR031576">
    <property type="protein sequence ID" value="VDD11027.1"/>
    <property type="molecule type" value="Genomic_DNA"/>
</dbReference>
<accession>A0A397ZLP1</accession>
<evidence type="ECO:0000313" key="4">
    <source>
        <dbReference type="EMBL" id="VDD11027.1"/>
    </source>
</evidence>
<accession>M4DEB1</accession>
<feature type="transmembrane region" description="Helical" evidence="1">
    <location>
        <begin position="100"/>
        <end position="122"/>
    </location>
</feature>
<dbReference type="GO" id="GO:0016020">
    <property type="term" value="C:membrane"/>
    <property type="evidence" value="ECO:0000318"/>
    <property type="project" value="GO_Central"/>
</dbReference>
<organism evidence="3 7">
    <name type="scientific">Brassica campestris</name>
    <name type="common">Field mustard</name>
    <dbReference type="NCBI Taxonomy" id="3711"/>
    <lineage>
        <taxon>Eukaryota</taxon>
        <taxon>Viridiplantae</taxon>
        <taxon>Streptophyta</taxon>
        <taxon>Embryophyta</taxon>
        <taxon>Tracheophyta</taxon>
        <taxon>Spermatophyta</taxon>
        <taxon>Magnoliopsida</taxon>
        <taxon>eudicotyledons</taxon>
        <taxon>Gunneridae</taxon>
        <taxon>Pentapetalae</taxon>
        <taxon>rosids</taxon>
        <taxon>malvids</taxon>
        <taxon>Brassicales</taxon>
        <taxon>Brassicaceae</taxon>
        <taxon>Brassiceae</taxon>
        <taxon>Brassica</taxon>
    </lineage>
</organism>
<feature type="transmembrane region" description="Helical" evidence="1">
    <location>
        <begin position="30"/>
        <end position="55"/>
    </location>
</feature>
<reference evidence="5" key="5">
    <citation type="submission" date="2023-03" db="UniProtKB">
        <authorList>
            <consortium name="EnsemblPlants"/>
        </authorList>
    </citation>
    <scope>IDENTIFICATION</scope>
    <source>
        <strain evidence="5">cv. Chiifu-401-42</strain>
    </source>
</reference>
<keyword evidence="1" id="KW-0472">Membrane</keyword>
<keyword evidence="6" id="KW-1185">Reference proteome</keyword>
<dbReference type="EnsemblPlants" id="Bra014832.1">
    <property type="protein sequence ID" value="Bra014832.1-P"/>
    <property type="gene ID" value="Bra014832"/>
</dbReference>
<dbReference type="AlphaFoldDB" id="A0A397ZLP1"/>
<reference evidence="3 7" key="3">
    <citation type="submission" date="2018-06" db="EMBL/GenBank/DDBJ databases">
        <title>WGS assembly of Brassica rapa FPsc.</title>
        <authorList>
            <person name="Bowman J."/>
            <person name="Kohchi T."/>
            <person name="Yamato K."/>
            <person name="Jenkins J."/>
            <person name="Shu S."/>
            <person name="Ishizaki K."/>
            <person name="Yamaoka S."/>
            <person name="Nishihama R."/>
            <person name="Nakamura Y."/>
            <person name="Berger F."/>
            <person name="Adam C."/>
            <person name="Aki S."/>
            <person name="Althoff F."/>
            <person name="Araki T."/>
            <person name="Arteaga-Vazquez M."/>
            <person name="Balasubrmanian S."/>
            <person name="Bauer D."/>
            <person name="Boehm C."/>
            <person name="Briginshaw L."/>
            <person name="Caballero-Perez J."/>
            <person name="Catarino B."/>
            <person name="Chen F."/>
            <person name="Chiyoda S."/>
            <person name="Chovatia M."/>
            <person name="Davies K."/>
            <person name="Delmans M."/>
            <person name="Demura T."/>
            <person name="Dierschke T."/>
            <person name="Dolan L."/>
            <person name="Dorantes-Acosta A."/>
            <person name="Eklund D."/>
            <person name="Florent S."/>
            <person name="Flores-Sandoval E."/>
            <person name="Fujiyama A."/>
            <person name="Fukuzawa H."/>
            <person name="Galik B."/>
            <person name="Grimanelli D."/>
            <person name="Grimwood J."/>
            <person name="Grossniklaus U."/>
            <person name="Hamada T."/>
            <person name="Haseloff J."/>
            <person name="Hetherington A."/>
            <person name="Higo A."/>
            <person name="Hirakawa Y."/>
            <person name="Hundley H."/>
            <person name="Ikeda Y."/>
            <person name="Inoue K."/>
            <person name="Inoue S."/>
            <person name="Ishida S."/>
            <person name="Jia Q."/>
            <person name="Kakita M."/>
            <person name="Kanazawa T."/>
            <person name="Kawai Y."/>
            <person name="Kawashima T."/>
            <person name="Kennedy M."/>
            <person name="Kinose K."/>
            <person name="Kinoshita T."/>
            <person name="Kohara Y."/>
            <person name="Koide E."/>
            <person name="Komatsu K."/>
            <person name="Kopischke S."/>
            <person name="Kubo M."/>
            <person name="Kyozuka J."/>
            <person name="Lagercrantz U."/>
            <person name="Lin S."/>
            <person name="Lindquist E."/>
            <person name="Lipzen A."/>
            <person name="Lu C."/>
            <person name="Luna E."/>
            <person name="Martienssen R."/>
            <person name="Minamino N."/>
            <person name="Mizutani M."/>
            <person name="Mizutani M."/>
            <person name="Mochizuki N."/>
            <person name="Monte I."/>
            <person name="Mosher R."/>
            <person name="Nagasaki H."/>
            <person name="Nakagami H."/>
            <person name="Naramoto S."/>
            <person name="Nishitani K."/>
            <person name="Ohtani M."/>
            <person name="Okamoto T."/>
            <person name="Okumura M."/>
            <person name="Phillips J."/>
            <person name="Pollak B."/>
            <person name="Reinders A."/>
            <person name="Roevekamp M."/>
            <person name="Sano R."/>
            <person name="Sawa S."/>
            <person name="Schmid M."/>
            <person name="Shirakawa M."/>
            <person name="Solano R."/>
            <person name="Spunde A."/>
            <person name="Suetsugu N."/>
            <person name="Sugano S."/>
            <person name="Sugiyama A."/>
            <person name="Sun R."/>
            <person name="Suzuki Y."/>
            <person name="Takenaka M."/>
            <person name="Takezawa D."/>
            <person name="Tomogane H."/>
            <person name="Tsuzuki M."/>
            <person name="Ueda T."/>
            <person name="Umeda M."/>
            <person name="Ward J."/>
            <person name="Watanabe Y."/>
            <person name="Yazaki K."/>
            <person name="Yokoyama R."/>
            <person name="Yoshitake Y."/>
            <person name="Yotsui I."/>
            <person name="Zachgo S."/>
            <person name="Schmutz J."/>
        </authorList>
    </citation>
    <scope>NUCLEOTIDE SEQUENCE [LARGE SCALE GENOMIC DNA]</scope>
    <source>
        <strain evidence="7">cv. B-3</strain>
    </source>
</reference>
<dbReference type="OrthoDB" id="777403at2759"/>
<name>A0A397ZLP1_BRACM</name>
<dbReference type="Proteomes" id="UP000264353">
    <property type="component" value="Chromosome A4"/>
</dbReference>
<feature type="transmembrane region" description="Helical" evidence="1">
    <location>
        <begin position="255"/>
        <end position="274"/>
    </location>
</feature>
<reference evidence="6" key="1">
    <citation type="journal article" date="2011" name="Nat. Genet.">
        <title>The genome of the mesopolyploid crop species Brassica rapa.</title>
        <authorList>
            <consortium name="Brassica rapa Genome Sequencing Project Consortium"/>
            <person name="Wang X."/>
            <person name="Wang H."/>
            <person name="Wang J."/>
            <person name="Sun R."/>
            <person name="Wu J."/>
            <person name="Liu S."/>
            <person name="Bai Y."/>
            <person name="Mun J.H."/>
            <person name="Bancroft I."/>
            <person name="Cheng F."/>
            <person name="Huang S."/>
            <person name="Li X."/>
            <person name="Hua W."/>
            <person name="Wang J."/>
            <person name="Wang X."/>
            <person name="Freeling M."/>
            <person name="Pires J.C."/>
            <person name="Paterson A.H."/>
            <person name="Chalhoub B."/>
            <person name="Wang B."/>
            <person name="Hayward A."/>
            <person name="Sharpe A.G."/>
            <person name="Park B.S."/>
            <person name="Weisshaar B."/>
            <person name="Liu B."/>
            <person name="Li B."/>
            <person name="Liu B."/>
            <person name="Tong C."/>
            <person name="Song C."/>
            <person name="Duran C."/>
            <person name="Peng C."/>
            <person name="Geng C."/>
            <person name="Koh C."/>
            <person name="Lin C."/>
            <person name="Edwards D."/>
            <person name="Mu D."/>
            <person name="Shen D."/>
            <person name="Soumpourou E."/>
            <person name="Li F."/>
            <person name="Fraser F."/>
            <person name="Conant G."/>
            <person name="Lassalle G."/>
            <person name="King G.J."/>
            <person name="Bonnema G."/>
            <person name="Tang H."/>
            <person name="Wang H."/>
            <person name="Belcram H."/>
            <person name="Zhou H."/>
            <person name="Hirakawa H."/>
            <person name="Abe H."/>
            <person name="Guo H."/>
            <person name="Wang H."/>
            <person name="Jin H."/>
            <person name="Parkin I.A."/>
            <person name="Batley J."/>
            <person name="Kim J.S."/>
            <person name="Just J."/>
            <person name="Li J."/>
            <person name="Xu J."/>
            <person name="Deng J."/>
            <person name="Kim J.A."/>
            <person name="Li J."/>
            <person name="Yu J."/>
            <person name="Meng J."/>
            <person name="Wang J."/>
            <person name="Min J."/>
            <person name="Poulain J."/>
            <person name="Wang J."/>
            <person name="Hatakeyama K."/>
            <person name="Wu K."/>
            <person name="Wang L."/>
            <person name="Fang L."/>
            <person name="Trick M."/>
            <person name="Links M.G."/>
            <person name="Zhao M."/>
            <person name="Jin M."/>
            <person name="Ramchiary N."/>
            <person name="Drou N."/>
            <person name="Berkman P.J."/>
            <person name="Cai Q."/>
            <person name="Huang Q."/>
            <person name="Li R."/>
            <person name="Tabata S."/>
            <person name="Cheng S."/>
            <person name="Zhang S."/>
            <person name="Zhang S."/>
            <person name="Huang S."/>
            <person name="Sato S."/>
            <person name="Sun S."/>
            <person name="Kwon S.J."/>
            <person name="Choi S.R."/>
            <person name="Lee T.H."/>
            <person name="Fan W."/>
            <person name="Zhao X."/>
            <person name="Tan X."/>
            <person name="Xu X."/>
            <person name="Wang Y."/>
            <person name="Qiu Y."/>
            <person name="Yin Y."/>
            <person name="Li Y."/>
            <person name="Du Y."/>
            <person name="Liao Y."/>
            <person name="Lim Y."/>
            <person name="Narusaka Y."/>
            <person name="Wang Y."/>
            <person name="Wang Z."/>
            <person name="Li Z."/>
            <person name="Wang Z."/>
            <person name="Xiong Z."/>
            <person name="Zhang Z."/>
        </authorList>
    </citation>
    <scope>NUCLEOTIDE SEQUENCE [LARGE SCALE GENOMIC DNA]</scope>
    <source>
        <strain evidence="6">cv. Chiifu-401-42</strain>
    </source>
</reference>
<proteinExistence type="predicted"/>
<keyword evidence="1" id="KW-1133">Transmembrane helix</keyword>
<reference evidence="6" key="2">
    <citation type="journal article" date="2018" name="Hortic Res">
        <title>Improved Brassica rapa reference genome by single-molecule sequencing and chromosome conformation capture technologies.</title>
        <authorList>
            <person name="Zhang L."/>
            <person name="Cai X."/>
            <person name="Wu J."/>
            <person name="Liu M."/>
            <person name="Grob S."/>
            <person name="Cheng F."/>
            <person name="Liang J."/>
            <person name="Cai C."/>
            <person name="Liu Z."/>
            <person name="Liu B."/>
            <person name="Wang F."/>
            <person name="Li S."/>
            <person name="Liu F."/>
            <person name="Li X."/>
            <person name="Cheng L."/>
            <person name="Yang W."/>
            <person name="Li M.H."/>
            <person name="Grossniklaus U."/>
            <person name="Zheng H."/>
            <person name="Wang X."/>
        </authorList>
    </citation>
    <scope>NUCLEOTIDE SEQUENCE [LARGE SCALE GENOMIC DNA]</scope>
    <source>
        <strain evidence="6">cv. Chiifu-401-42</strain>
    </source>
</reference>
<feature type="transmembrane region" description="Helical" evidence="1">
    <location>
        <begin position="143"/>
        <end position="169"/>
    </location>
</feature>
<reference evidence="4" key="4">
    <citation type="submission" date="2018-11" db="EMBL/GenBank/DDBJ databases">
        <authorList>
            <consortium name="Genoscope - CEA"/>
            <person name="William W."/>
        </authorList>
    </citation>
    <scope>NUCLEOTIDE SEQUENCE</scope>
</reference>
<dbReference type="EMBL" id="LS974620">
    <property type="protein sequence ID" value="CAG7905703.1"/>
    <property type="molecule type" value="Genomic_DNA"/>
</dbReference>
<evidence type="ECO:0000313" key="5">
    <source>
        <dbReference type="EnsemblPlants" id="Bra014832.1-P"/>
    </source>
</evidence>
<dbReference type="PANTHER" id="PTHR33133:SF36">
    <property type="entry name" value="GENOME ASSEMBLY, CHROMOSOME: A04"/>
    <property type="match status" value="1"/>
</dbReference>
<gene>
    <name evidence="4" type="ORF">BRAA04T16256Z</name>
    <name evidence="2" type="ORF">BRAPAZ1V2_A04P06040.2</name>
    <name evidence="3" type="ORF">BRARA_D00481</name>
</gene>
<protein>
    <submittedName>
        <fullName evidence="3 5">Uncharacterized protein</fullName>
    </submittedName>
</protein>
<dbReference type="Proteomes" id="UP000011750">
    <property type="component" value="Chromosome A04"/>
</dbReference>
<dbReference type="Gramene" id="Bra014832.1">
    <property type="protein sequence ID" value="Bra014832.1-P"/>
    <property type="gene ID" value="Bra014832"/>
</dbReference>
<feature type="transmembrane region" description="Helical" evidence="1">
    <location>
        <begin position="175"/>
        <end position="202"/>
    </location>
</feature>
<keyword evidence="1" id="KW-0812">Transmembrane</keyword>
<evidence type="ECO:0000313" key="7">
    <source>
        <dbReference type="Proteomes" id="UP000264353"/>
    </source>
</evidence>
<dbReference type="PANTHER" id="PTHR33133">
    <property type="entry name" value="OS08G0107100 PROTEIN-RELATED"/>
    <property type="match status" value="1"/>
</dbReference>
<evidence type="ECO:0000313" key="3">
    <source>
        <dbReference type="EMBL" id="RID65274.1"/>
    </source>
</evidence>
<sequence length="305" mass="34384">MGWLSFLNLLKEVVGMFNESRKLFLKNKKLMFSVLVFSLLLNGLVYLFNILTITLEITNLTQHLKLLPTMDPSSAEYIALLMEVFAEFGLFFVSSDIFGVFYFIINLLSVLVIVHASALTYNDENVNFKDFVVLSLKSWKGPLVTYFYICLFSLGYWLFFVTILFPLLFLSTASLISFAAVTCVLLVLFALFASYLAIVWYLSLVVSVLDETYGIQALGEAVKIAKGMKPKLFLLNLFFGLLIFGLAQIETLVSLVMSTFVVMFLLMTYTVAFFQCKGHHGQDVESLRDAEYTTLPTTSLMGALP</sequence>
<dbReference type="HOGENOM" id="CLU_079217_0_0_1"/>
<dbReference type="STRING" id="51351.M4DEB1"/>
<evidence type="ECO:0000313" key="2">
    <source>
        <dbReference type="EMBL" id="CAG7905703.1"/>
    </source>
</evidence>
<evidence type="ECO:0000313" key="6">
    <source>
        <dbReference type="Proteomes" id="UP000011750"/>
    </source>
</evidence>
<dbReference type="Gramene" id="A04p06040.2_BraZ1">
    <property type="protein sequence ID" value="A04p06040.2_BraZ1.CDS.1"/>
    <property type="gene ID" value="A04g06040.2_BraZ1"/>
</dbReference>
<dbReference type="EMBL" id="CM010631">
    <property type="protein sequence ID" value="RID65274.1"/>
    <property type="molecule type" value="Genomic_DNA"/>
</dbReference>
<evidence type="ECO:0000256" key="1">
    <source>
        <dbReference type="SAM" id="Phobius"/>
    </source>
</evidence>
<dbReference type="eggNOG" id="ENOG502S2UB">
    <property type="taxonomic scope" value="Eukaryota"/>
</dbReference>
<feature type="transmembrane region" description="Helical" evidence="1">
    <location>
        <begin position="232"/>
        <end position="249"/>
    </location>
</feature>